<dbReference type="AlphaFoldDB" id="A0A4C1YMI1"/>
<proteinExistence type="predicted"/>
<comment type="caution">
    <text evidence="2">The sequence shown here is derived from an EMBL/GenBank/DDBJ whole genome shotgun (WGS) entry which is preliminary data.</text>
</comment>
<dbReference type="Proteomes" id="UP000299102">
    <property type="component" value="Unassembled WGS sequence"/>
</dbReference>
<evidence type="ECO:0000313" key="3">
    <source>
        <dbReference type="Proteomes" id="UP000299102"/>
    </source>
</evidence>
<dbReference type="EMBL" id="BGZK01001330">
    <property type="protein sequence ID" value="GBP77426.1"/>
    <property type="molecule type" value="Genomic_DNA"/>
</dbReference>
<reference evidence="2 3" key="1">
    <citation type="journal article" date="2019" name="Commun. Biol.">
        <title>The bagworm genome reveals a unique fibroin gene that provides high tensile strength.</title>
        <authorList>
            <person name="Kono N."/>
            <person name="Nakamura H."/>
            <person name="Ohtoshi R."/>
            <person name="Tomita M."/>
            <person name="Numata K."/>
            <person name="Arakawa K."/>
        </authorList>
    </citation>
    <scope>NUCLEOTIDE SEQUENCE [LARGE SCALE GENOMIC DNA]</scope>
</reference>
<protein>
    <submittedName>
        <fullName evidence="2">Uncharacterized protein</fullName>
    </submittedName>
</protein>
<organism evidence="2 3">
    <name type="scientific">Eumeta variegata</name>
    <name type="common">Bagworm moth</name>
    <name type="synonym">Eumeta japonica</name>
    <dbReference type="NCBI Taxonomy" id="151549"/>
    <lineage>
        <taxon>Eukaryota</taxon>
        <taxon>Metazoa</taxon>
        <taxon>Ecdysozoa</taxon>
        <taxon>Arthropoda</taxon>
        <taxon>Hexapoda</taxon>
        <taxon>Insecta</taxon>
        <taxon>Pterygota</taxon>
        <taxon>Neoptera</taxon>
        <taxon>Endopterygota</taxon>
        <taxon>Lepidoptera</taxon>
        <taxon>Glossata</taxon>
        <taxon>Ditrysia</taxon>
        <taxon>Tineoidea</taxon>
        <taxon>Psychidae</taxon>
        <taxon>Oiketicinae</taxon>
        <taxon>Eumeta</taxon>
    </lineage>
</organism>
<name>A0A4C1YMI1_EUMVA</name>
<sequence>MQQVHLCIVITGRCADALAAFEKALEEISDTNWKLCFKNWLRHLGQAILARTRYSHSRPQVRVRAVVDELVFYRKQRIDSGSGEFTCGASRVRPAARGAPLNNEVAHVECEFYPFFSVARPLGRLLVWNLRLRRVRRGHQPSGNRAVQSDRASSVERPDAPDSPAVCKQAVGGARPPQSRICTVFKT</sequence>
<feature type="region of interest" description="Disordered" evidence="1">
    <location>
        <begin position="139"/>
        <end position="177"/>
    </location>
</feature>
<feature type="compositionally biased region" description="Polar residues" evidence="1">
    <location>
        <begin position="141"/>
        <end position="152"/>
    </location>
</feature>
<evidence type="ECO:0000256" key="1">
    <source>
        <dbReference type="SAM" id="MobiDB-lite"/>
    </source>
</evidence>
<accession>A0A4C1YMI1</accession>
<evidence type="ECO:0000313" key="2">
    <source>
        <dbReference type="EMBL" id="GBP77426.1"/>
    </source>
</evidence>
<gene>
    <name evidence="2" type="ORF">EVAR_24143_1</name>
</gene>
<keyword evidence="3" id="KW-1185">Reference proteome</keyword>